<gene>
    <name evidence="1" type="ORF">ACFSKU_19185</name>
</gene>
<dbReference type="Proteomes" id="UP001597369">
    <property type="component" value="Unassembled WGS sequence"/>
</dbReference>
<keyword evidence="2" id="KW-1185">Reference proteome</keyword>
<dbReference type="EMBL" id="JBHUHV010000058">
    <property type="protein sequence ID" value="MFD2069021.1"/>
    <property type="molecule type" value="Genomic_DNA"/>
</dbReference>
<comment type="caution">
    <text evidence="1">The sequence shown here is derived from an EMBL/GenBank/DDBJ whole genome shotgun (WGS) entry which is preliminary data.</text>
</comment>
<dbReference type="RefSeq" id="WP_229957497.1">
    <property type="nucleotide sequence ID" value="NZ_JAJJWI010000001.1"/>
</dbReference>
<organism evidence="1 2">
    <name type="scientific">Pontibacter silvestris</name>
    <dbReference type="NCBI Taxonomy" id="2305183"/>
    <lineage>
        <taxon>Bacteria</taxon>
        <taxon>Pseudomonadati</taxon>
        <taxon>Bacteroidota</taxon>
        <taxon>Cytophagia</taxon>
        <taxon>Cytophagales</taxon>
        <taxon>Hymenobacteraceae</taxon>
        <taxon>Pontibacter</taxon>
    </lineage>
</organism>
<accession>A0ABW4X4E9</accession>
<evidence type="ECO:0000313" key="1">
    <source>
        <dbReference type="EMBL" id="MFD2069021.1"/>
    </source>
</evidence>
<sequence length="164" mass="19194">MEFLKRIKDRAPEYDASFEEIILDFTLEQGGKMGTSTEADKWTKGKYFSTKYEIYMYAALLGLKTNYSLPISYGTEKKKFIEMRSWQPMEITDFVIMAVLAKSDIDFNELENLEEKEIEKKLTEMKSILESYANGGFDMIRAKRDADPAFFLQNENCFLDFLEQ</sequence>
<evidence type="ECO:0000313" key="2">
    <source>
        <dbReference type="Proteomes" id="UP001597369"/>
    </source>
</evidence>
<reference evidence="2" key="1">
    <citation type="journal article" date="2019" name="Int. J. Syst. Evol. Microbiol.">
        <title>The Global Catalogue of Microorganisms (GCM) 10K type strain sequencing project: providing services to taxonomists for standard genome sequencing and annotation.</title>
        <authorList>
            <consortium name="The Broad Institute Genomics Platform"/>
            <consortium name="The Broad Institute Genome Sequencing Center for Infectious Disease"/>
            <person name="Wu L."/>
            <person name="Ma J."/>
        </authorList>
    </citation>
    <scope>NUCLEOTIDE SEQUENCE [LARGE SCALE GENOMIC DNA]</scope>
    <source>
        <strain evidence="2">JCM 16545</strain>
    </source>
</reference>
<proteinExistence type="predicted"/>
<protein>
    <submittedName>
        <fullName evidence="1">Uncharacterized protein</fullName>
    </submittedName>
</protein>
<name>A0ABW4X4E9_9BACT</name>